<dbReference type="InterPro" id="IPR021345">
    <property type="entry name" value="DUF2961"/>
</dbReference>
<keyword evidence="3" id="KW-1185">Reference proteome</keyword>
<sequence>MKKHSLLLFILLILVTQTNKAADIITLETLLDEMISFDNVTKFPIYISGQQSSYDRKSKTPGNADWFANSDGFGWIRTEENNGRTEKVLFEQSAPGVITRIWLTTNEKNGTIRFYFDGNKEPDWVITGYDMTKFGLPCIGKGLCQPHTSYQSGTDTRGGSTFFMPIPYSKSCKVTYEDPKSDVPRYYHFNYRKYPENTQIETFSQEVADRAKEKIILVNNRLLNPPSFGGGEVIKKCQALSENNSIECDLPTGVHAVRRLNISVKNIDNDIYQKIMRQIVIQAEFDGKKTVWVPLSDFSGAGYGAPAVKSWYMTADGRGNIESRWIMPYKKNGKIKIINYSKYEVDVDVTIHIGDIEWDDNTLYFHSSWKQEVKIPFYPYYQPEKCKDWNFAYITGKGVFVGDVLSLFNHAPSWYGEGDEKIWVDDETFPSHFGTGTEDYYNSSWAPVVPFDTPFGGAPRADLPSSHAYNTFFRTRNLDGIPFNHKFKFDIEMMGWQEGKSDYATTIYWYGEKNAELNNTSGINEVLRIMPANPKDFKYPNSAEFETKNPSEKTSRISIETQDMSGYTNDRWSNCAQTLCRNAQINDYIKYTFSGFKNKKYRVMIRMTKAIDYGIVSVSVNNNIPVVVDCYNNGVINTGSINLGDYIPQNGNFEITIKLTGKNTSSTGTLIGLDCIQIVETNFKMAMR</sequence>
<evidence type="ECO:0000256" key="1">
    <source>
        <dbReference type="SAM" id="SignalP"/>
    </source>
</evidence>
<feature type="chain" id="PRO_5046624577" evidence="1">
    <location>
        <begin position="22"/>
        <end position="688"/>
    </location>
</feature>
<name>A0ABT1MJ30_9BACT</name>
<evidence type="ECO:0000313" key="3">
    <source>
        <dbReference type="Proteomes" id="UP001205603"/>
    </source>
</evidence>
<dbReference type="CDD" id="cd02795">
    <property type="entry name" value="CBM6-CBM35-CBM36_like"/>
    <property type="match status" value="1"/>
</dbReference>
<protein>
    <submittedName>
        <fullName evidence="2">DUF2961 domain-containing protein</fullName>
    </submittedName>
</protein>
<dbReference type="RefSeq" id="WP_255027937.1">
    <property type="nucleotide sequence ID" value="NZ_JANDHW010000011.1"/>
</dbReference>
<organism evidence="2 3">
    <name type="scientific">Coprobacter tertius</name>
    <dbReference type="NCBI Taxonomy" id="2944915"/>
    <lineage>
        <taxon>Bacteria</taxon>
        <taxon>Pseudomonadati</taxon>
        <taxon>Bacteroidota</taxon>
        <taxon>Bacteroidia</taxon>
        <taxon>Bacteroidales</taxon>
        <taxon>Barnesiellaceae</taxon>
        <taxon>Coprobacter</taxon>
    </lineage>
</organism>
<dbReference type="Proteomes" id="UP001205603">
    <property type="component" value="Unassembled WGS sequence"/>
</dbReference>
<proteinExistence type="predicted"/>
<dbReference type="EMBL" id="JANDHW010000011">
    <property type="protein sequence ID" value="MCP9612612.1"/>
    <property type="molecule type" value="Genomic_DNA"/>
</dbReference>
<dbReference type="Gene3D" id="2.60.120.1390">
    <property type="match status" value="2"/>
</dbReference>
<reference evidence="2 3" key="1">
    <citation type="submission" date="2022-07" db="EMBL/GenBank/DDBJ databases">
        <title>Fecal culturing of patients with breast cancer.</title>
        <authorList>
            <person name="Teng N.M.Y."/>
            <person name="Kiu R."/>
            <person name="Evans R."/>
            <person name="Baker D.J."/>
            <person name="Zenner C."/>
            <person name="Robinson S.D."/>
            <person name="Hall L.J."/>
        </authorList>
    </citation>
    <scope>NUCLEOTIDE SEQUENCE [LARGE SCALE GENOMIC DNA]</scope>
    <source>
        <strain evidence="2 3">LH1063</strain>
    </source>
</reference>
<gene>
    <name evidence="2" type="ORF">NMU02_10955</name>
</gene>
<evidence type="ECO:0000313" key="2">
    <source>
        <dbReference type="EMBL" id="MCP9612612.1"/>
    </source>
</evidence>
<keyword evidence="1" id="KW-0732">Signal</keyword>
<dbReference type="Pfam" id="PF11175">
    <property type="entry name" value="DUF2961"/>
    <property type="match status" value="1"/>
</dbReference>
<feature type="signal peptide" evidence="1">
    <location>
        <begin position="1"/>
        <end position="21"/>
    </location>
</feature>
<accession>A0ABT1MJ30</accession>
<comment type="caution">
    <text evidence="2">The sequence shown here is derived from an EMBL/GenBank/DDBJ whole genome shotgun (WGS) entry which is preliminary data.</text>
</comment>